<dbReference type="InterPro" id="IPR029055">
    <property type="entry name" value="Ntn_hydrolases_N"/>
</dbReference>
<dbReference type="Proteomes" id="UP000298714">
    <property type="component" value="Chromosome"/>
</dbReference>
<accession>A0A4D7BX72</accession>
<dbReference type="GO" id="GO:0016787">
    <property type="term" value="F:hydrolase activity"/>
    <property type="evidence" value="ECO:0007669"/>
    <property type="project" value="InterPro"/>
</dbReference>
<reference evidence="2" key="1">
    <citation type="submission" date="2019-04" db="EMBL/GenBank/DDBJ databases">
        <title>Complete genome sequence of Sphingomonas sp. W1-2-3.</title>
        <authorList>
            <person name="Im W.T."/>
        </authorList>
    </citation>
    <scope>NUCLEOTIDE SEQUENCE [LARGE SCALE GENOMIC DNA]</scope>
    <source>
        <strain evidence="2">W1-2-3</strain>
    </source>
</reference>
<dbReference type="SUPFAM" id="SSF56235">
    <property type="entry name" value="N-terminal nucleophile aminohydrolases (Ntn hydrolases)"/>
    <property type="match status" value="1"/>
</dbReference>
<keyword evidence="2" id="KW-1185">Reference proteome</keyword>
<dbReference type="InterPro" id="IPR002692">
    <property type="entry name" value="S45"/>
</dbReference>
<sequence length="92" mass="9913">MIAPAEAGLPALDITGVTLPGAPFMVAGSNGHIAWGFTNSYIDTSDAVLLEEGQNDTYKTPRGPKPIQTLKLEICARIFCKPLLLKETLWGR</sequence>
<gene>
    <name evidence="1" type="ORF">E6W36_12200</name>
</gene>
<name>A0A4D7BX72_9SPHN</name>
<dbReference type="Gene3D" id="3.60.20.10">
    <property type="entry name" value="Glutamine Phosphoribosylpyrophosphate, subunit 1, domain 1"/>
    <property type="match status" value="1"/>
</dbReference>
<evidence type="ECO:0008006" key="3">
    <source>
        <dbReference type="Google" id="ProtNLM"/>
    </source>
</evidence>
<dbReference type="EMBL" id="CP039704">
    <property type="protein sequence ID" value="QCI79999.1"/>
    <property type="molecule type" value="Genomic_DNA"/>
</dbReference>
<dbReference type="Pfam" id="PF01804">
    <property type="entry name" value="Penicil_amidase"/>
    <property type="match status" value="1"/>
</dbReference>
<dbReference type="GO" id="GO:0017000">
    <property type="term" value="P:antibiotic biosynthetic process"/>
    <property type="evidence" value="ECO:0007669"/>
    <property type="project" value="InterPro"/>
</dbReference>
<dbReference type="PANTHER" id="PTHR34218:SF4">
    <property type="entry name" value="ACYL-HOMOSERINE LACTONE ACYLASE QUIP"/>
    <property type="match status" value="1"/>
</dbReference>
<dbReference type="PANTHER" id="PTHR34218">
    <property type="entry name" value="PEPTIDASE S45 PENICILLIN AMIDASE"/>
    <property type="match status" value="1"/>
</dbReference>
<proteinExistence type="predicted"/>
<evidence type="ECO:0000313" key="2">
    <source>
        <dbReference type="Proteomes" id="UP000298714"/>
    </source>
</evidence>
<dbReference type="AlphaFoldDB" id="A0A4D7BX72"/>
<organism evidence="1 2">
    <name type="scientific">Hankyongella ginsenosidimutans</name>
    <dbReference type="NCBI Taxonomy" id="1763828"/>
    <lineage>
        <taxon>Bacteria</taxon>
        <taxon>Pseudomonadati</taxon>
        <taxon>Pseudomonadota</taxon>
        <taxon>Alphaproteobacteria</taxon>
        <taxon>Sphingomonadales</taxon>
        <taxon>Sphingomonadaceae</taxon>
        <taxon>Hankyongella</taxon>
    </lineage>
</organism>
<dbReference type="KEGG" id="hgn:E6W36_12200"/>
<evidence type="ECO:0000313" key="1">
    <source>
        <dbReference type="EMBL" id="QCI79999.1"/>
    </source>
</evidence>
<protein>
    <recommendedName>
        <fullName evidence="3">Penicillin acylase family protein</fullName>
    </recommendedName>
</protein>